<dbReference type="InterPro" id="IPR020094">
    <property type="entry name" value="TruA/RsuA/RluB/E/F_N"/>
</dbReference>
<dbReference type="Proteomes" id="UP001648503">
    <property type="component" value="Unassembled WGS sequence"/>
</dbReference>
<dbReference type="CDD" id="cd02568">
    <property type="entry name" value="PseudoU_synth_PUS1_PUS2"/>
    <property type="match status" value="1"/>
</dbReference>
<comment type="similarity">
    <text evidence="1">Belongs to the tRNA pseudouridine synthase TruA family.</text>
</comment>
<keyword evidence="7" id="KW-1185">Reference proteome</keyword>
<dbReference type="PANTHER" id="PTHR11142">
    <property type="entry name" value="PSEUDOURIDYLATE SYNTHASE"/>
    <property type="match status" value="1"/>
</dbReference>
<feature type="domain" description="Pseudouridine synthase I TruA alpha/beta" evidence="5">
    <location>
        <begin position="317"/>
        <end position="419"/>
    </location>
</feature>
<dbReference type="Gene3D" id="3.30.70.580">
    <property type="entry name" value="Pseudouridine synthase I, catalytic domain, N-terminal subdomain"/>
    <property type="match status" value="1"/>
</dbReference>
<dbReference type="InterPro" id="IPR001406">
    <property type="entry name" value="PsdUridine_synth_TruA"/>
</dbReference>
<dbReference type="InterPro" id="IPR020095">
    <property type="entry name" value="PsdUridine_synth_TruA_C"/>
</dbReference>
<feature type="region of interest" description="Disordered" evidence="4">
    <location>
        <begin position="72"/>
        <end position="110"/>
    </location>
</feature>
<dbReference type="InterPro" id="IPR020103">
    <property type="entry name" value="PsdUridine_synth_cat_dom_sf"/>
</dbReference>
<name>A0ABQ8FJZ2_9FUNG</name>
<dbReference type="NCBIfam" id="TIGR00071">
    <property type="entry name" value="hisT_truA"/>
    <property type="match status" value="1"/>
</dbReference>
<accession>A0ABQ8FJZ2</accession>
<dbReference type="PANTHER" id="PTHR11142:SF4">
    <property type="entry name" value="PSEUDOURIDYLATE SYNTHASE 1 HOMOLOG"/>
    <property type="match status" value="1"/>
</dbReference>
<keyword evidence="3" id="KW-0413">Isomerase</keyword>
<evidence type="ECO:0000256" key="3">
    <source>
        <dbReference type="ARBA" id="ARBA00023235"/>
    </source>
</evidence>
<dbReference type="InterPro" id="IPR020097">
    <property type="entry name" value="PsdUridine_synth_TruA_a/b_dom"/>
</dbReference>
<reference evidence="6 7" key="1">
    <citation type="submission" date="2021-02" db="EMBL/GenBank/DDBJ databases">
        <title>Variation within the Batrachochytrium salamandrivorans European outbreak.</title>
        <authorList>
            <person name="Kelly M."/>
            <person name="Pasmans F."/>
            <person name="Shea T.P."/>
            <person name="Munoz J.F."/>
            <person name="Carranza S."/>
            <person name="Cuomo C.A."/>
            <person name="Martel A."/>
        </authorList>
    </citation>
    <scope>NUCLEOTIDE SEQUENCE [LARGE SCALE GENOMIC DNA]</scope>
    <source>
        <strain evidence="6 7">AMFP18/2</strain>
    </source>
</reference>
<evidence type="ECO:0000256" key="1">
    <source>
        <dbReference type="ARBA" id="ARBA00009375"/>
    </source>
</evidence>
<evidence type="ECO:0000256" key="4">
    <source>
        <dbReference type="SAM" id="MobiDB-lite"/>
    </source>
</evidence>
<dbReference type="InterPro" id="IPR041708">
    <property type="entry name" value="PUS1/PUS2-like"/>
</dbReference>
<dbReference type="EMBL" id="JAFCIX010000114">
    <property type="protein sequence ID" value="KAH6598220.1"/>
    <property type="molecule type" value="Genomic_DNA"/>
</dbReference>
<dbReference type="Pfam" id="PF01416">
    <property type="entry name" value="PseudoU_synth_1"/>
    <property type="match status" value="1"/>
</dbReference>
<evidence type="ECO:0000313" key="7">
    <source>
        <dbReference type="Proteomes" id="UP001648503"/>
    </source>
</evidence>
<keyword evidence="2" id="KW-0819">tRNA processing</keyword>
<dbReference type="Gene3D" id="3.30.70.660">
    <property type="entry name" value="Pseudouridine synthase I, catalytic domain, C-terminal subdomain"/>
    <property type="match status" value="1"/>
</dbReference>
<evidence type="ECO:0000256" key="2">
    <source>
        <dbReference type="ARBA" id="ARBA00022694"/>
    </source>
</evidence>
<sequence>MVQAEVGAESSSISTTAATACVQAEADVVSSIDPPRDLSVAISTFPLSALIPITAQENQHYEATYLAAQKRSSADFKSQGPEDGKNKKRKWGHAESSSTATQPAPVAGSVDPEVVLDNAPLQKKTHRPKKKVALLMSYCGTGYQGMQVNPDVPSIELDLHKALAASGAVSADNAMDPGKCGFMRCARTDKGVHAAGQIVSLKMTIEDTDIIEQINARLPAQIRVWGYARVPKHFHAKNHCDARIYEYLLPTYVLAPATPNHYPLSALGMAAGVTIENMGRIYAAPIEITKISAEEMRVLHGYRVAADKLDTFRSILSEYVGTHNYHNFTLGRKFDDKSSVRYIISFACSDPFIRSGMEWVSLKVKGQSFMLHQIRKMIGLAVMMMRTDTPAALIKNAFTSTRINIPKAPALGLLLERPLFENYNKQIQPKGTDRDLIDFDNYTDLITKFKDEWIYKAQAEEELKEGHFNEWTRVVDANSDDYGWYLSSDGSILEAYKPSYVHVGPSNRPDPRLTKNDAAISTITSQPSPDCENAQDEE</sequence>
<dbReference type="SUPFAM" id="SSF55120">
    <property type="entry name" value="Pseudouridine synthase"/>
    <property type="match status" value="1"/>
</dbReference>
<evidence type="ECO:0000313" key="6">
    <source>
        <dbReference type="EMBL" id="KAH6598220.1"/>
    </source>
</evidence>
<proteinExistence type="inferred from homology"/>
<comment type="caution">
    <text evidence="6">The sequence shown here is derived from an EMBL/GenBank/DDBJ whole genome shotgun (WGS) entry which is preliminary data.</text>
</comment>
<protein>
    <recommendedName>
        <fullName evidence="5">Pseudouridine synthase I TruA alpha/beta domain-containing protein</fullName>
    </recommendedName>
</protein>
<evidence type="ECO:0000259" key="5">
    <source>
        <dbReference type="Pfam" id="PF01416"/>
    </source>
</evidence>
<organism evidence="6 7">
    <name type="scientific">Batrachochytrium salamandrivorans</name>
    <dbReference type="NCBI Taxonomy" id="1357716"/>
    <lineage>
        <taxon>Eukaryota</taxon>
        <taxon>Fungi</taxon>
        <taxon>Fungi incertae sedis</taxon>
        <taxon>Chytridiomycota</taxon>
        <taxon>Chytridiomycota incertae sedis</taxon>
        <taxon>Chytridiomycetes</taxon>
        <taxon>Rhizophydiales</taxon>
        <taxon>Rhizophydiales incertae sedis</taxon>
        <taxon>Batrachochytrium</taxon>
    </lineage>
</organism>
<gene>
    <name evidence="6" type="ORF">BASA50_003835</name>
</gene>